<accession>A0A1I7FAL7</accession>
<evidence type="ECO:0000256" key="1">
    <source>
        <dbReference type="ARBA" id="ARBA00001974"/>
    </source>
</evidence>
<dbReference type="PANTHER" id="PTHR42887:SF2">
    <property type="entry name" value="OS12G0638800 PROTEIN"/>
    <property type="match status" value="1"/>
</dbReference>
<dbReference type="InterPro" id="IPR057661">
    <property type="entry name" value="RsdA/BaiN/AoA(So)_Rossmann"/>
</dbReference>
<dbReference type="PRINTS" id="PR00411">
    <property type="entry name" value="PNDRDTASEI"/>
</dbReference>
<dbReference type="Gene3D" id="3.50.50.60">
    <property type="entry name" value="FAD/NAD(P)-binding domain"/>
    <property type="match status" value="1"/>
</dbReference>
<comment type="cofactor">
    <cofactor evidence="1">
        <name>FAD</name>
        <dbReference type="ChEBI" id="CHEBI:57692"/>
    </cofactor>
</comment>
<gene>
    <name evidence="6" type="ORF">SAMN05421543_101146</name>
</gene>
<evidence type="ECO:0000256" key="2">
    <source>
        <dbReference type="ARBA" id="ARBA00022630"/>
    </source>
</evidence>
<evidence type="ECO:0000256" key="3">
    <source>
        <dbReference type="ARBA" id="ARBA00022827"/>
    </source>
</evidence>
<keyword evidence="7" id="KW-1185">Reference proteome</keyword>
<dbReference type="PRINTS" id="PR00368">
    <property type="entry name" value="FADPNR"/>
</dbReference>
<dbReference type="PANTHER" id="PTHR42887">
    <property type="entry name" value="OS12G0638800 PROTEIN"/>
    <property type="match status" value="1"/>
</dbReference>
<evidence type="ECO:0008006" key="8">
    <source>
        <dbReference type="Google" id="ProtNLM"/>
    </source>
</evidence>
<evidence type="ECO:0000313" key="7">
    <source>
        <dbReference type="Proteomes" id="UP000183508"/>
    </source>
</evidence>
<keyword evidence="2" id="KW-0285">Flavoprotein</keyword>
<proteinExistence type="predicted"/>
<dbReference type="eggNOG" id="COG2081">
    <property type="taxonomic scope" value="Bacteria"/>
</dbReference>
<dbReference type="NCBIfam" id="TIGR00275">
    <property type="entry name" value="aminoacetone oxidase family FAD-binding enzyme"/>
    <property type="match status" value="1"/>
</dbReference>
<dbReference type="Pfam" id="PF22780">
    <property type="entry name" value="HI0933_like_1st"/>
    <property type="match status" value="1"/>
</dbReference>
<dbReference type="InterPro" id="IPR023166">
    <property type="entry name" value="BaiN-like_dom_sf"/>
</dbReference>
<dbReference type="Gene3D" id="2.40.30.10">
    <property type="entry name" value="Translation factors"/>
    <property type="match status" value="1"/>
</dbReference>
<feature type="domain" description="RsdA/BaiN/AoA(So)-like Rossmann fold-like" evidence="4">
    <location>
        <begin position="13"/>
        <end position="422"/>
    </location>
</feature>
<protein>
    <recommendedName>
        <fullName evidence="8">Tricarballylate dehydrogenase</fullName>
    </recommendedName>
</protein>
<dbReference type="InterPro" id="IPR036188">
    <property type="entry name" value="FAD/NAD-bd_sf"/>
</dbReference>
<dbReference type="SUPFAM" id="SSF51905">
    <property type="entry name" value="FAD/NAD(P)-binding domain"/>
    <property type="match status" value="1"/>
</dbReference>
<dbReference type="Pfam" id="PF03486">
    <property type="entry name" value="HI0933_like"/>
    <property type="match status" value="1"/>
</dbReference>
<dbReference type="InterPro" id="IPR055178">
    <property type="entry name" value="RsdA/BaiN/AoA(So)-like_dom"/>
</dbReference>
<dbReference type="SUPFAM" id="SSF160996">
    <property type="entry name" value="HI0933 insert domain-like"/>
    <property type="match status" value="1"/>
</dbReference>
<dbReference type="InterPro" id="IPR004792">
    <property type="entry name" value="BaiN-like"/>
</dbReference>
<dbReference type="Gene3D" id="1.10.8.260">
    <property type="entry name" value="HI0933 insert domain-like"/>
    <property type="match status" value="1"/>
</dbReference>
<feature type="domain" description="RsdA/BaiN/AoA(So)-like insert" evidence="5">
    <location>
        <begin position="201"/>
        <end position="369"/>
    </location>
</feature>
<evidence type="ECO:0000259" key="5">
    <source>
        <dbReference type="Pfam" id="PF22780"/>
    </source>
</evidence>
<dbReference type="EMBL" id="FPBV01000001">
    <property type="protein sequence ID" value="SFU33191.1"/>
    <property type="molecule type" value="Genomic_DNA"/>
</dbReference>
<evidence type="ECO:0000313" key="6">
    <source>
        <dbReference type="EMBL" id="SFU33191.1"/>
    </source>
</evidence>
<dbReference type="Proteomes" id="UP000183508">
    <property type="component" value="Unassembled WGS sequence"/>
</dbReference>
<sequence length="433" mass="46424">MSLPSASSASVRDVVVVGGGPAGLMAAIAACEAGADTLLIEKGHRLGRKLGISGGGRCNVTNAKPLPELMKNIPGNGRFLYSALHRFSNEDVRRFFESLGIRLKVEDRGRVFPVSDKAETVVKALVNKVYDAGAEVWEDCPVSGLLAEDGEIRGVRLRSGGEVRARSVVVATGGCSVPKTGSTGDAYPWARRLGHTIVDPYPTEVPLTSDEPFIRERRLQGISLRGITATVRDGRGKRLTEEQGDLLFTHFGLSGPVALRCSHYVSTARRRAPGVALTVEIDTLPARSMADLMSDWADRRQAEPRRRVRTVMESLLPDRLAEVMVERAGIPADQVLANARNADLERLARLLKAFPVRVTGTLPLAQATVTGGGVSVKEIDPRTMESKICRGLFFAGEVMDVHAHTGGYNITVAFSTGHLAGTCAAGRALSLRA</sequence>
<evidence type="ECO:0000259" key="4">
    <source>
        <dbReference type="Pfam" id="PF03486"/>
    </source>
</evidence>
<dbReference type="RefSeq" id="WP_281245543.1">
    <property type="nucleotide sequence ID" value="NZ_FPBV01000001.1"/>
</dbReference>
<keyword evidence="3" id="KW-0274">FAD</keyword>
<organism evidence="6 7">
    <name type="scientific">Alicyclobacillus macrosporangiidus</name>
    <dbReference type="NCBI Taxonomy" id="392015"/>
    <lineage>
        <taxon>Bacteria</taxon>
        <taxon>Bacillati</taxon>
        <taxon>Bacillota</taxon>
        <taxon>Bacilli</taxon>
        <taxon>Bacillales</taxon>
        <taxon>Alicyclobacillaceae</taxon>
        <taxon>Alicyclobacillus</taxon>
    </lineage>
</organism>
<reference evidence="7" key="1">
    <citation type="submission" date="2016-10" db="EMBL/GenBank/DDBJ databases">
        <authorList>
            <person name="Varghese N."/>
        </authorList>
    </citation>
    <scope>NUCLEOTIDE SEQUENCE [LARGE SCALE GENOMIC DNA]</scope>
    <source>
        <strain evidence="7">DSM 17980</strain>
    </source>
</reference>
<dbReference type="AlphaFoldDB" id="A0A1I7FAL7"/>
<name>A0A1I7FAL7_9BACL</name>